<dbReference type="Proteomes" id="UP000005307">
    <property type="component" value="Chromosome"/>
</dbReference>
<protein>
    <submittedName>
        <fullName evidence="2">Uncharacterized protein</fullName>
    </submittedName>
</protein>
<dbReference type="EMBL" id="CP003740">
    <property type="protein sequence ID" value="AGI66549.1"/>
    <property type="molecule type" value="Genomic_DNA"/>
</dbReference>
<keyword evidence="1" id="KW-0812">Transmembrane</keyword>
<sequence>MYSWVPDMSGWVPALMALIGAGLIALTAWRYTIPRPSFAADVSGFSVMGKKKRSWDEYGGVKLRTLRIGFFPIGSWVIVKIGKSVHGSVHIKVTHLSAPVSDMAAEINAYAKHARRAQDLTLALAAIPATQLIGEGTQPTGRCRADPMAPAFQGGNSSPAQSVRTISERLFGRRKVI</sequence>
<keyword evidence="3" id="KW-1185">Reference proteome</keyword>
<keyword evidence="1" id="KW-0472">Membrane</keyword>
<keyword evidence="1" id="KW-1133">Transmembrane helix</keyword>
<proteinExistence type="predicted"/>
<dbReference type="KEGG" id="oat:OAN307_c08270"/>
<organism evidence="2 3">
    <name type="scientific">Octadecabacter antarcticus 307</name>
    <dbReference type="NCBI Taxonomy" id="391626"/>
    <lineage>
        <taxon>Bacteria</taxon>
        <taxon>Pseudomonadati</taxon>
        <taxon>Pseudomonadota</taxon>
        <taxon>Alphaproteobacteria</taxon>
        <taxon>Rhodobacterales</taxon>
        <taxon>Roseobacteraceae</taxon>
        <taxon>Octadecabacter</taxon>
    </lineage>
</organism>
<dbReference type="HOGENOM" id="CLU_1516407_0_0_5"/>
<dbReference type="AlphaFoldDB" id="M9R1Q2"/>
<name>M9R1Q2_9RHOB</name>
<reference evidence="2 3" key="1">
    <citation type="journal article" date="2013" name="PLoS ONE">
        <title>Poles Apart: Arctic and Antarctic Octadecabacter strains Share High Genome Plasticity and a New Type of Xanthorhodopsin.</title>
        <authorList>
            <person name="Vollmers J."/>
            <person name="Voget S."/>
            <person name="Dietrich S."/>
            <person name="Gollnow K."/>
            <person name="Smits M."/>
            <person name="Meyer K."/>
            <person name="Brinkhoff T."/>
            <person name="Simon M."/>
            <person name="Daniel R."/>
        </authorList>
    </citation>
    <scope>NUCLEOTIDE SEQUENCE [LARGE SCALE GENOMIC DNA]</scope>
    <source>
        <strain evidence="2 3">307</strain>
    </source>
</reference>
<evidence type="ECO:0000313" key="2">
    <source>
        <dbReference type="EMBL" id="AGI66549.1"/>
    </source>
</evidence>
<accession>M9R1Q2</accession>
<gene>
    <name evidence="2" type="ORF">OAN307_c08270</name>
</gene>
<evidence type="ECO:0000313" key="3">
    <source>
        <dbReference type="Proteomes" id="UP000005307"/>
    </source>
</evidence>
<evidence type="ECO:0000256" key="1">
    <source>
        <dbReference type="SAM" id="Phobius"/>
    </source>
</evidence>
<feature type="transmembrane region" description="Helical" evidence="1">
    <location>
        <begin position="12"/>
        <end position="29"/>
    </location>
</feature>